<accession>A0A1X1EMY5</accession>
<protein>
    <submittedName>
        <fullName evidence="1">Uncharacterized protein</fullName>
    </submittedName>
</protein>
<sequence length="230" mass="25631">MITNSTIITKMQADSLLGVRLEKALNGVRNTVLEQTSRIQLGVTRLVYYTSCFTDNYRDVCTGQKNEDVRFLEALVQLAKQGNVVTGMLEIYVNQFLRGLTPDRIRRIEALLIRKGANIASGSMTNQGLAYAIVLAICSSFGARVAIDTKLAKISVAAVTIVSYYGYVQEAADAANRLKQRNSPYYYALYSEKLEMLYFVIEPIISKNAYLLSSPSSDEQIADAIMRIIR</sequence>
<proteinExistence type="predicted"/>
<gene>
    <name evidence="1" type="ORF">HA50_23910</name>
</gene>
<organism evidence="1 2">
    <name type="scientific">Pantoea cypripedii</name>
    <name type="common">Pectobacterium cypripedii</name>
    <name type="synonym">Erwinia cypripedii</name>
    <dbReference type="NCBI Taxonomy" id="55209"/>
    <lineage>
        <taxon>Bacteria</taxon>
        <taxon>Pseudomonadati</taxon>
        <taxon>Pseudomonadota</taxon>
        <taxon>Gammaproteobacteria</taxon>
        <taxon>Enterobacterales</taxon>
        <taxon>Erwiniaceae</taxon>
        <taxon>Pantoea</taxon>
    </lineage>
</organism>
<reference evidence="1 2" key="1">
    <citation type="journal article" date="2017" name="Antonie Van Leeuwenhoek">
        <title>Phylogenomic resolution of the bacterial genus Pantoea and its relationship with Erwinia and Tatumella.</title>
        <authorList>
            <person name="Palmer M."/>
            <person name="Steenkamp E.T."/>
            <person name="Coetzee M.P."/>
            <person name="Chan W.Y."/>
            <person name="van Zyl E."/>
            <person name="De Maayer P."/>
            <person name="Coutinho T.A."/>
            <person name="Blom J."/>
            <person name="Smits T.H."/>
            <person name="Duffy B."/>
            <person name="Venter S.N."/>
        </authorList>
    </citation>
    <scope>NUCLEOTIDE SEQUENCE [LARGE SCALE GENOMIC DNA]</scope>
    <source>
        <strain evidence="1 2">LMG 2657</strain>
    </source>
</reference>
<dbReference type="EMBL" id="MLJI01000002">
    <property type="protein sequence ID" value="ORM90318.1"/>
    <property type="molecule type" value="Genomic_DNA"/>
</dbReference>
<keyword evidence="2" id="KW-1185">Reference proteome</keyword>
<evidence type="ECO:0000313" key="1">
    <source>
        <dbReference type="EMBL" id="ORM90318.1"/>
    </source>
</evidence>
<name>A0A1X1EMY5_PANCY</name>
<dbReference type="STRING" id="55209.HA50_23910"/>
<dbReference type="Proteomes" id="UP000193749">
    <property type="component" value="Unassembled WGS sequence"/>
</dbReference>
<comment type="caution">
    <text evidence="1">The sequence shown here is derived from an EMBL/GenBank/DDBJ whole genome shotgun (WGS) entry which is preliminary data.</text>
</comment>
<evidence type="ECO:0000313" key="2">
    <source>
        <dbReference type="Proteomes" id="UP000193749"/>
    </source>
</evidence>
<dbReference type="AlphaFoldDB" id="A0A1X1EMY5"/>